<protein>
    <recommendedName>
        <fullName evidence="8 9">6,7-dimethyl-8-ribityllumazine synthase</fullName>
        <shortName evidence="9">DMRL synthase</shortName>
        <shortName evidence="9">LS</shortName>
        <shortName evidence="9">Lumazine synthase</shortName>
        <ecNumber evidence="3 9">2.5.1.78</ecNumber>
    </recommendedName>
</protein>
<evidence type="ECO:0000256" key="9">
    <source>
        <dbReference type="HAMAP-Rule" id="MF_00178"/>
    </source>
</evidence>
<dbReference type="Pfam" id="PF00885">
    <property type="entry name" value="DMRL_synthase"/>
    <property type="match status" value="1"/>
</dbReference>
<dbReference type="AlphaFoldDB" id="A0A2Z2NSX8"/>
<keyword evidence="11" id="KW-1185">Reference proteome</keyword>
<feature type="binding site" evidence="9">
    <location>
        <begin position="86"/>
        <end position="87"/>
    </location>
    <ligand>
        <name>(2S)-2-hydroxy-3-oxobutyl phosphate</name>
        <dbReference type="ChEBI" id="CHEBI:58830"/>
    </ligand>
</feature>
<keyword evidence="4 9" id="KW-0686">Riboflavin biosynthesis</keyword>
<evidence type="ECO:0000313" key="10">
    <source>
        <dbReference type="EMBL" id="ASJ74666.1"/>
    </source>
</evidence>
<evidence type="ECO:0000256" key="1">
    <source>
        <dbReference type="ARBA" id="ARBA00004917"/>
    </source>
</evidence>
<keyword evidence="5 9" id="KW-0808">Transferase</keyword>
<dbReference type="PANTHER" id="PTHR21058:SF0">
    <property type="entry name" value="6,7-DIMETHYL-8-RIBITYLLUMAZINE SYNTHASE"/>
    <property type="match status" value="1"/>
</dbReference>
<dbReference type="GO" id="GO:0009349">
    <property type="term" value="C:riboflavin synthase complex"/>
    <property type="evidence" value="ECO:0007669"/>
    <property type="project" value="UniProtKB-UniRule"/>
</dbReference>
<accession>A0A2Z2NSX8</accession>
<feature type="active site" description="Proton donor" evidence="9">
    <location>
        <position position="89"/>
    </location>
</feature>
<evidence type="ECO:0000256" key="3">
    <source>
        <dbReference type="ARBA" id="ARBA00012664"/>
    </source>
</evidence>
<dbReference type="Proteomes" id="UP000250079">
    <property type="component" value="Chromosome"/>
</dbReference>
<evidence type="ECO:0000313" key="11">
    <source>
        <dbReference type="Proteomes" id="UP000250079"/>
    </source>
</evidence>
<comment type="catalytic activity">
    <reaction evidence="6 9">
        <text>(2S)-2-hydroxy-3-oxobutyl phosphate + 5-amino-6-(D-ribitylamino)uracil = 6,7-dimethyl-8-(1-D-ribityl)lumazine + phosphate + 2 H2O + H(+)</text>
        <dbReference type="Rhea" id="RHEA:26152"/>
        <dbReference type="ChEBI" id="CHEBI:15377"/>
        <dbReference type="ChEBI" id="CHEBI:15378"/>
        <dbReference type="ChEBI" id="CHEBI:15934"/>
        <dbReference type="ChEBI" id="CHEBI:43474"/>
        <dbReference type="ChEBI" id="CHEBI:58201"/>
        <dbReference type="ChEBI" id="CHEBI:58830"/>
        <dbReference type="EC" id="2.5.1.78"/>
    </reaction>
</comment>
<dbReference type="InterPro" id="IPR002180">
    <property type="entry name" value="LS/RS"/>
</dbReference>
<feature type="binding site" evidence="9">
    <location>
        <begin position="81"/>
        <end position="83"/>
    </location>
    <ligand>
        <name>5-amino-6-(D-ribitylamino)uracil</name>
        <dbReference type="ChEBI" id="CHEBI:15934"/>
    </ligand>
</feature>
<evidence type="ECO:0000256" key="2">
    <source>
        <dbReference type="ARBA" id="ARBA00007424"/>
    </source>
</evidence>
<feature type="binding site" evidence="9">
    <location>
        <position position="114"/>
    </location>
    <ligand>
        <name>5-amino-6-(D-ribitylamino)uracil</name>
        <dbReference type="ChEBI" id="CHEBI:15934"/>
    </ligand>
</feature>
<dbReference type="GO" id="GO:0005829">
    <property type="term" value="C:cytosol"/>
    <property type="evidence" value="ECO:0007669"/>
    <property type="project" value="TreeGrafter"/>
</dbReference>
<evidence type="ECO:0000256" key="8">
    <source>
        <dbReference type="ARBA" id="ARBA00072606"/>
    </source>
</evidence>
<evidence type="ECO:0000256" key="4">
    <source>
        <dbReference type="ARBA" id="ARBA00022619"/>
    </source>
</evidence>
<dbReference type="HAMAP" id="MF_00178">
    <property type="entry name" value="Lumazine_synth"/>
    <property type="match status" value="1"/>
</dbReference>
<reference evidence="10 11" key="1">
    <citation type="submission" date="2016-12" db="EMBL/GenBank/DDBJ databases">
        <authorList>
            <person name="Song W.-J."/>
            <person name="Kurnit D.M."/>
        </authorList>
    </citation>
    <scope>NUCLEOTIDE SEQUENCE [LARGE SCALE GENOMIC DNA]</scope>
    <source>
        <strain evidence="10 11">IMCC3135</strain>
    </source>
</reference>
<dbReference type="PANTHER" id="PTHR21058">
    <property type="entry name" value="6,7-DIMETHYL-8-RIBITYLLUMAZINE SYNTHASE DMRL SYNTHASE LUMAZINE SYNTHASE"/>
    <property type="match status" value="1"/>
</dbReference>
<comment type="similarity">
    <text evidence="2 9">Belongs to the DMRL synthase family.</text>
</comment>
<comment type="subunit">
    <text evidence="9">Forms an icosahedral capsid composed of 60 subunits, arranged as a dodecamer of pentamers.</text>
</comment>
<dbReference type="EMBL" id="CP018632">
    <property type="protein sequence ID" value="ASJ74666.1"/>
    <property type="molecule type" value="Genomic_DNA"/>
</dbReference>
<dbReference type="NCBIfam" id="TIGR00114">
    <property type="entry name" value="lumazine-synth"/>
    <property type="match status" value="1"/>
</dbReference>
<dbReference type="EC" id="2.5.1.78" evidence="3 9"/>
<dbReference type="KEGG" id="gai:IMCC3135_22985"/>
<dbReference type="OrthoDB" id="9809709at2"/>
<dbReference type="UniPathway" id="UPA00275">
    <property type="reaction ID" value="UER00404"/>
</dbReference>
<dbReference type="GO" id="GO:0009231">
    <property type="term" value="P:riboflavin biosynthetic process"/>
    <property type="evidence" value="ECO:0007669"/>
    <property type="project" value="UniProtKB-UniRule"/>
</dbReference>
<dbReference type="Gene3D" id="3.40.50.960">
    <property type="entry name" value="Lumazine/riboflavin synthase"/>
    <property type="match status" value="1"/>
</dbReference>
<dbReference type="InterPro" id="IPR034964">
    <property type="entry name" value="LS"/>
</dbReference>
<proteinExistence type="inferred from homology"/>
<gene>
    <name evidence="9 10" type="primary">ribH</name>
    <name evidence="10" type="ORF">IMCC3135_22985</name>
</gene>
<organism evidence="10 11">
    <name type="scientific">Granulosicoccus antarcticus IMCC3135</name>
    <dbReference type="NCBI Taxonomy" id="1192854"/>
    <lineage>
        <taxon>Bacteria</taxon>
        <taxon>Pseudomonadati</taxon>
        <taxon>Pseudomonadota</taxon>
        <taxon>Gammaproteobacteria</taxon>
        <taxon>Chromatiales</taxon>
        <taxon>Granulosicoccaceae</taxon>
        <taxon>Granulosicoccus</taxon>
    </lineage>
</organism>
<dbReference type="NCBIfam" id="NF000812">
    <property type="entry name" value="PRK00061.1-4"/>
    <property type="match status" value="1"/>
</dbReference>
<comment type="pathway">
    <text evidence="1 9">Cofactor biosynthesis; riboflavin biosynthesis; riboflavin from 2-hydroxy-3-oxobutyl phosphate and 5-amino-6-(D-ribitylamino)uracil: step 1/2.</text>
</comment>
<comment type="function">
    <text evidence="7 9">Catalyzes the formation of 6,7-dimethyl-8-ribityllumazine by condensation of 5-amino-6-(D-ribitylamino)uracil with 3,4-dihydroxy-2-butanone 4-phosphate. This is the penultimate step in the biosynthesis of riboflavin.</text>
</comment>
<sequence length="154" mass="16282">MANVIEGKLIGTGLRIGIVCTRWNDFMGHRMLEGAKDALLRHDVADDDITVAIVPGCFEIPLAAKKMAESGKYDALVCLGVLIRGGTIHFDLIAGEATKGVSNTAWQTGIPTAFGVITTETIEQAIERSGCKAGNKGEEAALAAIEMANLLKNL</sequence>
<evidence type="ECO:0000256" key="7">
    <source>
        <dbReference type="ARBA" id="ARBA00058151"/>
    </source>
</evidence>
<feature type="binding site" evidence="9">
    <location>
        <position position="23"/>
    </location>
    <ligand>
        <name>5-amino-6-(D-ribitylamino)uracil</name>
        <dbReference type="ChEBI" id="CHEBI:15934"/>
    </ligand>
</feature>
<feature type="binding site" evidence="9">
    <location>
        <position position="128"/>
    </location>
    <ligand>
        <name>(2S)-2-hydroxy-3-oxobutyl phosphate</name>
        <dbReference type="ChEBI" id="CHEBI:58830"/>
    </ligand>
</feature>
<dbReference type="GO" id="GO:0000906">
    <property type="term" value="F:6,7-dimethyl-8-ribityllumazine synthase activity"/>
    <property type="evidence" value="ECO:0007669"/>
    <property type="project" value="UniProtKB-UniRule"/>
</dbReference>
<name>A0A2Z2NSX8_9GAMM</name>
<dbReference type="InterPro" id="IPR036467">
    <property type="entry name" value="LS/RS_sf"/>
</dbReference>
<evidence type="ECO:0000256" key="5">
    <source>
        <dbReference type="ARBA" id="ARBA00022679"/>
    </source>
</evidence>
<dbReference type="CDD" id="cd09209">
    <property type="entry name" value="Lumazine_synthase-I"/>
    <property type="match status" value="1"/>
</dbReference>
<feature type="binding site" evidence="9">
    <location>
        <begin position="57"/>
        <end position="59"/>
    </location>
    <ligand>
        <name>5-amino-6-(D-ribitylamino)uracil</name>
        <dbReference type="ChEBI" id="CHEBI:15934"/>
    </ligand>
</feature>
<dbReference type="RefSeq" id="WP_088919664.1">
    <property type="nucleotide sequence ID" value="NZ_CP018632.1"/>
</dbReference>
<dbReference type="SUPFAM" id="SSF52121">
    <property type="entry name" value="Lumazine synthase"/>
    <property type="match status" value="1"/>
</dbReference>
<dbReference type="FunFam" id="3.40.50.960:FF:000001">
    <property type="entry name" value="6,7-dimethyl-8-ribityllumazine synthase"/>
    <property type="match status" value="1"/>
</dbReference>
<evidence type="ECO:0000256" key="6">
    <source>
        <dbReference type="ARBA" id="ARBA00048785"/>
    </source>
</evidence>